<evidence type="ECO:0000256" key="1">
    <source>
        <dbReference type="SAM" id="Phobius"/>
    </source>
</evidence>
<keyword evidence="1" id="KW-0472">Membrane</keyword>
<keyword evidence="1" id="KW-0812">Transmembrane</keyword>
<dbReference type="PATRIC" id="fig|1129794.4.peg.4785"/>
<feature type="transmembrane region" description="Helical" evidence="1">
    <location>
        <begin position="30"/>
        <end position="53"/>
    </location>
</feature>
<sequence length="54" mass="5912">MAFNAVVAIEILLSVAVIVVLLVHEATSKLLHIAAINMSLLGLLSIFLSCFYYY</sequence>
<evidence type="ECO:0000313" key="2">
    <source>
        <dbReference type="EMBL" id="AGH46903.1"/>
    </source>
</evidence>
<dbReference type="AlphaFoldDB" id="K7AH62"/>
<keyword evidence="1" id="KW-1133">Transmembrane helix</keyword>
<evidence type="ECO:0000313" key="3">
    <source>
        <dbReference type="Proteomes" id="UP000011864"/>
    </source>
</evidence>
<feature type="transmembrane region" description="Helical" evidence="1">
    <location>
        <begin position="7"/>
        <end position="24"/>
    </location>
</feature>
<dbReference type="KEGG" id="gps:C427_4804"/>
<proteinExistence type="predicted"/>
<reference evidence="2 3" key="1">
    <citation type="journal article" date="2013" name="Genome Announc.">
        <title>Complete Genome Sequence of Glaciecola psychrophila Strain 170T.</title>
        <authorList>
            <person name="Yin J."/>
            <person name="Chen J."/>
            <person name="Liu G."/>
            <person name="Yu Y."/>
            <person name="Song L."/>
            <person name="Wang X."/>
            <person name="Qu X."/>
        </authorList>
    </citation>
    <scope>NUCLEOTIDE SEQUENCE [LARGE SCALE GENOMIC DNA]</scope>
    <source>
        <strain evidence="2 3">170</strain>
    </source>
</reference>
<dbReference type="EMBL" id="CP003837">
    <property type="protein sequence ID" value="AGH46903.1"/>
    <property type="molecule type" value="Genomic_DNA"/>
</dbReference>
<dbReference type="STRING" id="1129794.C427_4804"/>
<protein>
    <submittedName>
        <fullName evidence="2">Uncharacterized protein</fullName>
    </submittedName>
</protein>
<dbReference type="HOGENOM" id="CLU_3046264_0_0_6"/>
<accession>K7AH62</accession>
<keyword evidence="3" id="KW-1185">Reference proteome</keyword>
<gene>
    <name evidence="2" type="ORF">C427_4804</name>
</gene>
<organism evidence="2 3">
    <name type="scientific">Paraglaciecola psychrophila 170</name>
    <dbReference type="NCBI Taxonomy" id="1129794"/>
    <lineage>
        <taxon>Bacteria</taxon>
        <taxon>Pseudomonadati</taxon>
        <taxon>Pseudomonadota</taxon>
        <taxon>Gammaproteobacteria</taxon>
        <taxon>Alteromonadales</taxon>
        <taxon>Alteromonadaceae</taxon>
        <taxon>Paraglaciecola</taxon>
    </lineage>
</organism>
<dbReference type="Proteomes" id="UP000011864">
    <property type="component" value="Chromosome"/>
</dbReference>
<name>K7AH62_9ALTE</name>